<dbReference type="Proteomes" id="UP000317176">
    <property type="component" value="Unassembled WGS sequence"/>
</dbReference>
<evidence type="ECO:0000313" key="1">
    <source>
        <dbReference type="EMBL" id="TWI01957.1"/>
    </source>
</evidence>
<dbReference type="RefSeq" id="WP_231088496.1">
    <property type="nucleotide sequence ID" value="NZ_CP088014.1"/>
</dbReference>
<name>A0A562L2S7_9BRAD</name>
<keyword evidence="2" id="KW-1185">Reference proteome</keyword>
<dbReference type="AlphaFoldDB" id="A0A562L2S7"/>
<accession>A0A562L2S7</accession>
<organism evidence="1 2">
    <name type="scientific">Bradyrhizobium daqingense</name>
    <dbReference type="NCBI Taxonomy" id="993502"/>
    <lineage>
        <taxon>Bacteria</taxon>
        <taxon>Pseudomonadati</taxon>
        <taxon>Pseudomonadota</taxon>
        <taxon>Alphaproteobacteria</taxon>
        <taxon>Hyphomicrobiales</taxon>
        <taxon>Nitrobacteraceae</taxon>
        <taxon>Bradyrhizobium</taxon>
    </lineage>
</organism>
<comment type="caution">
    <text evidence="1">The sequence shown here is derived from an EMBL/GenBank/DDBJ whole genome shotgun (WGS) entry which is preliminary data.</text>
</comment>
<gene>
    <name evidence="1" type="ORF">IQ17_04316</name>
</gene>
<sequence>MNNKPTVARVPQVESMANFKITLARIEMISPNERGEDMGLTFRFDRDQTSFTLPIFLNSREFDDTEMVKVARSKLHDAFKQLYSQCEDWQLSDDERRELARLNVRPNTLVP</sequence>
<proteinExistence type="predicted"/>
<reference evidence="1 2" key="1">
    <citation type="journal article" date="2015" name="Stand. Genomic Sci.">
        <title>Genomic Encyclopedia of Bacterial and Archaeal Type Strains, Phase III: the genomes of soil and plant-associated and newly described type strains.</title>
        <authorList>
            <person name="Whitman W.B."/>
            <person name="Woyke T."/>
            <person name="Klenk H.P."/>
            <person name="Zhou Y."/>
            <person name="Lilburn T.G."/>
            <person name="Beck B.J."/>
            <person name="De Vos P."/>
            <person name="Vandamme P."/>
            <person name="Eisen J.A."/>
            <person name="Garrity G."/>
            <person name="Hugenholtz P."/>
            <person name="Kyrpides N.C."/>
        </authorList>
    </citation>
    <scope>NUCLEOTIDE SEQUENCE [LARGE SCALE GENOMIC DNA]</scope>
    <source>
        <strain evidence="1 2">CGMCC 1.10947</strain>
    </source>
</reference>
<evidence type="ECO:0000313" key="2">
    <source>
        <dbReference type="Proteomes" id="UP000317176"/>
    </source>
</evidence>
<protein>
    <submittedName>
        <fullName evidence="1">Uncharacterized protein</fullName>
    </submittedName>
</protein>
<dbReference type="EMBL" id="VLKL01000012">
    <property type="protein sequence ID" value="TWI01957.1"/>
    <property type="molecule type" value="Genomic_DNA"/>
</dbReference>